<dbReference type="AlphaFoldDB" id="A0A1S4C0Y5"/>
<evidence type="ECO:0008006" key="3">
    <source>
        <dbReference type="Google" id="ProtNLM"/>
    </source>
</evidence>
<feature type="compositionally biased region" description="Basic residues" evidence="1">
    <location>
        <begin position="39"/>
        <end position="49"/>
    </location>
</feature>
<accession>A0A1S4C0Y5</accession>
<dbReference type="RefSeq" id="XP_016494812.1">
    <property type="nucleotide sequence ID" value="XM_016639326.1"/>
</dbReference>
<feature type="region of interest" description="Disordered" evidence="1">
    <location>
        <begin position="32"/>
        <end position="56"/>
    </location>
</feature>
<evidence type="ECO:0000256" key="1">
    <source>
        <dbReference type="SAM" id="MobiDB-lite"/>
    </source>
</evidence>
<sequence>MDLSLAKLLNELQLAETIIKQQAPPVILNFEIGSSSKSRGGKNKKKAKKSFVGGATTGVKNPKGKCYYYKKPKHHKKQCPGYLTKLNNKPCDLHLLFIETLLAAVTLIIGLIRRGTSEESGSEREH</sequence>
<dbReference type="PaxDb" id="4097-A0A1S4C0Y5"/>
<gene>
    <name evidence="2" type="primary">LOC107814003</name>
</gene>
<dbReference type="KEGG" id="nta:107814003"/>
<proteinExistence type="predicted"/>
<protein>
    <recommendedName>
        <fullName evidence="3">Gag/pol protein</fullName>
    </recommendedName>
</protein>
<reference evidence="2" key="1">
    <citation type="submission" date="2025-08" db="UniProtKB">
        <authorList>
            <consortium name="RefSeq"/>
        </authorList>
    </citation>
    <scope>IDENTIFICATION</scope>
</reference>
<evidence type="ECO:0000313" key="2">
    <source>
        <dbReference type="RefSeq" id="XP_016494812.1"/>
    </source>
</evidence>
<organism evidence="2">
    <name type="scientific">Nicotiana tabacum</name>
    <name type="common">Common tobacco</name>
    <dbReference type="NCBI Taxonomy" id="4097"/>
    <lineage>
        <taxon>Eukaryota</taxon>
        <taxon>Viridiplantae</taxon>
        <taxon>Streptophyta</taxon>
        <taxon>Embryophyta</taxon>
        <taxon>Tracheophyta</taxon>
        <taxon>Spermatophyta</taxon>
        <taxon>Magnoliopsida</taxon>
        <taxon>eudicotyledons</taxon>
        <taxon>Gunneridae</taxon>
        <taxon>Pentapetalae</taxon>
        <taxon>asterids</taxon>
        <taxon>lamiids</taxon>
        <taxon>Solanales</taxon>
        <taxon>Solanaceae</taxon>
        <taxon>Nicotianoideae</taxon>
        <taxon>Nicotianeae</taxon>
        <taxon>Nicotiana</taxon>
    </lineage>
</organism>
<name>A0A1S4C0Y5_TOBAC</name>